<evidence type="ECO:0000313" key="4">
    <source>
        <dbReference type="EMBL" id="KRN28404.1"/>
    </source>
</evidence>
<proteinExistence type="predicted"/>
<dbReference type="GO" id="GO:0003677">
    <property type="term" value="F:DNA binding"/>
    <property type="evidence" value="ECO:0007669"/>
    <property type="project" value="UniProtKB-KW"/>
</dbReference>
<evidence type="ECO:0000313" key="7">
    <source>
        <dbReference type="Proteomes" id="UP000051751"/>
    </source>
</evidence>
<dbReference type="SMART" id="SM00530">
    <property type="entry name" value="HTH_XRE"/>
    <property type="match status" value="1"/>
</dbReference>
<protein>
    <submittedName>
        <fullName evidence="5">XRE family transcriptional regulator</fullName>
    </submittedName>
</protein>
<feature type="domain" description="HTH cro/C1-type" evidence="3">
    <location>
        <begin position="7"/>
        <end position="61"/>
    </location>
</feature>
<dbReference type="PANTHER" id="PTHR46558:SF15">
    <property type="entry name" value="HELIX-TURN-HELIX DOMAIN PROTEIN"/>
    <property type="match status" value="1"/>
</dbReference>
<evidence type="ECO:0000256" key="2">
    <source>
        <dbReference type="SAM" id="Phobius"/>
    </source>
</evidence>
<dbReference type="InterPro" id="IPR001387">
    <property type="entry name" value="Cro/C1-type_HTH"/>
</dbReference>
<feature type="transmembrane region" description="Helical" evidence="2">
    <location>
        <begin position="81"/>
        <end position="100"/>
    </location>
</feature>
<keyword evidence="1" id="KW-0238">DNA-binding</keyword>
<dbReference type="PATRIC" id="fig|81857.3.peg.1414"/>
<dbReference type="Proteomes" id="UP000051645">
    <property type="component" value="Unassembled WGS sequence"/>
</dbReference>
<dbReference type="EMBL" id="JQAT01000003">
    <property type="protein sequence ID" value="KRN28404.1"/>
    <property type="molecule type" value="Genomic_DNA"/>
</dbReference>
<dbReference type="Gene3D" id="1.10.260.40">
    <property type="entry name" value="lambda repressor-like DNA-binding domains"/>
    <property type="match status" value="1"/>
</dbReference>
<evidence type="ECO:0000259" key="3">
    <source>
        <dbReference type="PROSITE" id="PS50943"/>
    </source>
</evidence>
<reference evidence="6 7" key="1">
    <citation type="journal article" date="2015" name="Genome Announc.">
        <title>Expanding the biotechnology potential of lactobacilli through comparative genomics of 213 strains and associated genera.</title>
        <authorList>
            <person name="Sun Z."/>
            <person name="Harris H.M."/>
            <person name="McCann A."/>
            <person name="Guo C."/>
            <person name="Argimon S."/>
            <person name="Zhang W."/>
            <person name="Yang X."/>
            <person name="Jeffery I.B."/>
            <person name="Cooney J.C."/>
            <person name="Kagawa T.F."/>
            <person name="Liu W."/>
            <person name="Song Y."/>
            <person name="Salvetti E."/>
            <person name="Wrobel A."/>
            <person name="Rasinkangas P."/>
            <person name="Parkhill J."/>
            <person name="Rea M.C."/>
            <person name="O'Sullivan O."/>
            <person name="Ritari J."/>
            <person name="Douillard F.P."/>
            <person name="Paul Ross R."/>
            <person name="Yang R."/>
            <person name="Briner A.E."/>
            <person name="Felis G.E."/>
            <person name="de Vos W.M."/>
            <person name="Barrangou R."/>
            <person name="Klaenhammer T.R."/>
            <person name="Caufield P.W."/>
            <person name="Cui Y."/>
            <person name="Zhang H."/>
            <person name="O'Toole P.W."/>
        </authorList>
    </citation>
    <scope>NUCLEOTIDE SEQUENCE [LARGE SCALE GENOMIC DNA]</scope>
    <source>
        <strain evidence="4 7">ATCC BAA-66</strain>
        <strain evidence="5 6">DSM 13344</strain>
    </source>
</reference>
<dbReference type="CDD" id="cd00093">
    <property type="entry name" value="HTH_XRE"/>
    <property type="match status" value="1"/>
</dbReference>
<dbReference type="Proteomes" id="UP000051751">
    <property type="component" value="Unassembled WGS sequence"/>
</dbReference>
<accession>A0A0R2FU56</accession>
<evidence type="ECO:0000313" key="5">
    <source>
        <dbReference type="EMBL" id="KRN31905.1"/>
    </source>
</evidence>
<keyword evidence="6" id="KW-1185">Reference proteome</keyword>
<keyword evidence="2" id="KW-1133">Transmembrane helix</keyword>
<keyword evidence="2" id="KW-0812">Transmembrane</keyword>
<dbReference type="SUPFAM" id="SSF47413">
    <property type="entry name" value="lambda repressor-like DNA-binding domains"/>
    <property type="match status" value="1"/>
</dbReference>
<dbReference type="RefSeq" id="WP_057769365.1">
    <property type="nucleotide sequence ID" value="NZ_JQAT01000003.1"/>
</dbReference>
<dbReference type="InterPro" id="IPR010982">
    <property type="entry name" value="Lambda_DNA-bd_dom_sf"/>
</dbReference>
<comment type="caution">
    <text evidence="5">The sequence shown here is derived from an EMBL/GenBank/DDBJ whole genome shotgun (WGS) entry which is preliminary data.</text>
</comment>
<name>A0A0R2FU56_9LACO</name>
<sequence length="210" mass="24478">MELKEQLKKYRQQMQWTQKELAAELNVSDKTISSWETGRTYPDVEMLLHLSKLFAVPLEELMTGDVKMVQTIDENVRQKKWYQGILIALLLLLAGSILFLKTYQYQNQWVDRFNPFLEMKVGYATLPKKVQAPYKNIWSTDDSFGSGTRLDFYAGETEPGKNYAMIQHKGLYVRRVALIPWKTIPSTYRNIMTKNPKLANAMTPDEPNHH</sequence>
<dbReference type="EMBL" id="JQAZ01000003">
    <property type="protein sequence ID" value="KRN31905.1"/>
    <property type="molecule type" value="Genomic_DNA"/>
</dbReference>
<gene>
    <name evidence="4" type="ORF">IV38_GL001404</name>
    <name evidence="5" type="ORF">IV40_GL001191</name>
</gene>
<dbReference type="STRING" id="81857.IV38_GL001404"/>
<organism evidence="5 6">
    <name type="scientific">Lactobacillus selangorensis</name>
    <dbReference type="NCBI Taxonomy" id="81857"/>
    <lineage>
        <taxon>Bacteria</taxon>
        <taxon>Bacillati</taxon>
        <taxon>Bacillota</taxon>
        <taxon>Bacilli</taxon>
        <taxon>Lactobacillales</taxon>
        <taxon>Lactobacillaceae</taxon>
        <taxon>Lactobacillus</taxon>
    </lineage>
</organism>
<dbReference type="AlphaFoldDB" id="A0A0R2FU56"/>
<dbReference type="PROSITE" id="PS50943">
    <property type="entry name" value="HTH_CROC1"/>
    <property type="match status" value="1"/>
</dbReference>
<evidence type="ECO:0000313" key="6">
    <source>
        <dbReference type="Proteomes" id="UP000051645"/>
    </source>
</evidence>
<keyword evidence="2" id="KW-0472">Membrane</keyword>
<evidence type="ECO:0000256" key="1">
    <source>
        <dbReference type="ARBA" id="ARBA00023125"/>
    </source>
</evidence>
<dbReference type="PANTHER" id="PTHR46558">
    <property type="entry name" value="TRACRIPTIONAL REGULATORY PROTEIN-RELATED-RELATED"/>
    <property type="match status" value="1"/>
</dbReference>
<dbReference type="OrthoDB" id="9805856at2"/>
<dbReference type="Pfam" id="PF01381">
    <property type="entry name" value="HTH_3"/>
    <property type="match status" value="1"/>
</dbReference>